<evidence type="ECO:0000313" key="4">
    <source>
        <dbReference type="EMBL" id="KAH0773194.1"/>
    </source>
</evidence>
<evidence type="ECO:0000256" key="3">
    <source>
        <dbReference type="SAM" id="MobiDB-lite"/>
    </source>
</evidence>
<comment type="caution">
    <text evidence="4">The sequence shown here is derived from an EMBL/GenBank/DDBJ whole genome shotgun (WGS) entry which is preliminary data.</text>
</comment>
<feature type="region of interest" description="Disordered" evidence="3">
    <location>
        <begin position="146"/>
        <end position="180"/>
    </location>
</feature>
<keyword evidence="1" id="KW-0808">Transferase</keyword>
<evidence type="ECO:0000313" key="5">
    <source>
        <dbReference type="Proteomes" id="UP000826656"/>
    </source>
</evidence>
<keyword evidence="2" id="KW-0012">Acyltransferase</keyword>
<gene>
    <name evidence="4" type="ORF">KY290_010331</name>
</gene>
<sequence>MASMIEQFQVAPPPCSAAELTLRLTYFDHTWLSFGRNRRILFYNLSMSKPDFVQTIIPSLKHSLSLALKHYTILAGNLVCPLINSSGYPELRYKTGDFVSVIFSKTTAMDFNYLIAIGFSNHHDACDNWFKEFNTIESVSIDNGGSMSVSKSKDLDGDLEEPTLKSGESNPEFEDNGDTTRRGCMLVEVSTLRQKIL</sequence>
<proteinExistence type="predicted"/>
<organism evidence="4 5">
    <name type="scientific">Solanum tuberosum</name>
    <name type="common">Potato</name>
    <dbReference type="NCBI Taxonomy" id="4113"/>
    <lineage>
        <taxon>Eukaryota</taxon>
        <taxon>Viridiplantae</taxon>
        <taxon>Streptophyta</taxon>
        <taxon>Embryophyta</taxon>
        <taxon>Tracheophyta</taxon>
        <taxon>Spermatophyta</taxon>
        <taxon>Magnoliopsida</taxon>
        <taxon>eudicotyledons</taxon>
        <taxon>Gunneridae</taxon>
        <taxon>Pentapetalae</taxon>
        <taxon>asterids</taxon>
        <taxon>lamiids</taxon>
        <taxon>Solanales</taxon>
        <taxon>Solanaceae</taxon>
        <taxon>Solanoideae</taxon>
        <taxon>Solaneae</taxon>
        <taxon>Solanum</taxon>
    </lineage>
</organism>
<evidence type="ECO:0000256" key="2">
    <source>
        <dbReference type="ARBA" id="ARBA00023315"/>
    </source>
</evidence>
<reference evidence="4 5" key="1">
    <citation type="journal article" date="2021" name="bioRxiv">
        <title>Chromosome-scale and haplotype-resolved genome assembly of a tetraploid potato cultivar.</title>
        <authorList>
            <person name="Sun H."/>
            <person name="Jiao W.-B."/>
            <person name="Krause K."/>
            <person name="Campoy J.A."/>
            <person name="Goel M."/>
            <person name="Folz-Donahue K."/>
            <person name="Kukat C."/>
            <person name="Huettel B."/>
            <person name="Schneeberger K."/>
        </authorList>
    </citation>
    <scope>NUCLEOTIDE SEQUENCE [LARGE SCALE GENOMIC DNA]</scope>
    <source>
        <strain evidence="4">SolTubOtavaFocal</strain>
        <tissue evidence="4">Leaves</tissue>
    </source>
</reference>
<dbReference type="InterPro" id="IPR023213">
    <property type="entry name" value="CAT-like_dom_sf"/>
</dbReference>
<dbReference type="InterPro" id="IPR051504">
    <property type="entry name" value="Plant_metabolite_acyltrans"/>
</dbReference>
<accession>A0ABQ7VXK0</accession>
<dbReference type="EMBL" id="JAIVGD010000005">
    <property type="protein sequence ID" value="KAH0773194.1"/>
    <property type="molecule type" value="Genomic_DNA"/>
</dbReference>
<dbReference type="PANTHER" id="PTHR31625">
    <property type="match status" value="1"/>
</dbReference>
<dbReference type="Gene3D" id="3.30.559.10">
    <property type="entry name" value="Chloramphenicol acetyltransferase-like domain"/>
    <property type="match status" value="1"/>
</dbReference>
<keyword evidence="5" id="KW-1185">Reference proteome</keyword>
<name>A0ABQ7VXK0_SOLTU</name>
<evidence type="ECO:0000256" key="1">
    <source>
        <dbReference type="ARBA" id="ARBA00022679"/>
    </source>
</evidence>
<protein>
    <submittedName>
        <fullName evidence="4">Uncharacterized protein</fullName>
    </submittedName>
</protein>
<dbReference type="Proteomes" id="UP000826656">
    <property type="component" value="Unassembled WGS sequence"/>
</dbReference>